<proteinExistence type="predicted"/>
<reference evidence="2" key="1">
    <citation type="journal article" date="2011" name="Environ. Microbiol.">
        <title>Time-series analyses of Monterey Bay coastal microbial picoplankton using a 'genome proxy' microarray.</title>
        <authorList>
            <person name="Rich V.I."/>
            <person name="Pham V.D."/>
            <person name="Eppley J."/>
            <person name="Shi Y."/>
            <person name="DeLong E.F."/>
        </authorList>
    </citation>
    <scope>NUCLEOTIDE SEQUENCE</scope>
</reference>
<protein>
    <submittedName>
        <fullName evidence="2">Uncharacterized protein</fullName>
    </submittedName>
</protein>
<dbReference type="AlphaFoldDB" id="E0XW09"/>
<organism evidence="2">
    <name type="scientific">uncultured Rhodospirillales bacterium HF4000_24M03</name>
    <dbReference type="NCBI Taxonomy" id="710788"/>
    <lineage>
        <taxon>Bacteria</taxon>
        <taxon>Pseudomonadati</taxon>
        <taxon>Pseudomonadota</taxon>
        <taxon>Alphaproteobacteria</taxon>
        <taxon>Rhodospirillales</taxon>
        <taxon>environmental samples</taxon>
    </lineage>
</organism>
<dbReference type="EMBL" id="GU474895">
    <property type="protein sequence ID" value="ADI18600.1"/>
    <property type="molecule type" value="Genomic_DNA"/>
</dbReference>
<evidence type="ECO:0000256" key="1">
    <source>
        <dbReference type="SAM" id="MobiDB-lite"/>
    </source>
</evidence>
<feature type="compositionally biased region" description="Polar residues" evidence="1">
    <location>
        <begin position="52"/>
        <end position="62"/>
    </location>
</feature>
<evidence type="ECO:0000313" key="2">
    <source>
        <dbReference type="EMBL" id="ADI18600.1"/>
    </source>
</evidence>
<sequence length="120" mass="12759">PSLVLPGDPLQRFQQRRSSGIKIIRKLTVKLTNNAIFDPARPRLACSPGMDLSNSENGNATSAAPPRPRTQMPAIRGSAARVAWRGAGVSYKGSGCAMRACACLKRGRALGFGLGRQGLR</sequence>
<feature type="region of interest" description="Disordered" evidence="1">
    <location>
        <begin position="47"/>
        <end position="74"/>
    </location>
</feature>
<name>E0XW09_9PROT</name>
<accession>E0XW09</accession>
<feature type="non-terminal residue" evidence="2">
    <location>
        <position position="1"/>
    </location>
</feature>